<evidence type="ECO:0000313" key="2">
    <source>
        <dbReference type="EMBL" id="KAK7754166.1"/>
    </source>
</evidence>
<evidence type="ECO:0000256" key="1">
    <source>
        <dbReference type="SAM" id="MobiDB-lite"/>
    </source>
</evidence>
<accession>A0AAN9UUE3</accession>
<name>A0AAN9UUE3_9PEZI</name>
<organism evidence="2 3">
    <name type="scientific">Diatrype stigma</name>
    <dbReference type="NCBI Taxonomy" id="117547"/>
    <lineage>
        <taxon>Eukaryota</taxon>
        <taxon>Fungi</taxon>
        <taxon>Dikarya</taxon>
        <taxon>Ascomycota</taxon>
        <taxon>Pezizomycotina</taxon>
        <taxon>Sordariomycetes</taxon>
        <taxon>Xylariomycetidae</taxon>
        <taxon>Xylariales</taxon>
        <taxon>Diatrypaceae</taxon>
        <taxon>Diatrype</taxon>
    </lineage>
</organism>
<dbReference type="EMBL" id="JAKJXP020000022">
    <property type="protein sequence ID" value="KAK7754166.1"/>
    <property type="molecule type" value="Genomic_DNA"/>
</dbReference>
<feature type="region of interest" description="Disordered" evidence="1">
    <location>
        <begin position="233"/>
        <end position="259"/>
    </location>
</feature>
<keyword evidence="3" id="KW-1185">Reference proteome</keyword>
<proteinExistence type="predicted"/>
<dbReference type="AlphaFoldDB" id="A0AAN9UUE3"/>
<sequence length="384" mass="43607">MVRVTSYARALTLLPNGQLRLYNMALDTEPFKAGVTTTLFMAGGMTTDNDGMNMGGRSPDARMWDSQCRFPTAGLRLGLNPIKPGEILKTEMAQQGQVQFPWTLFSGNDDAVCLSWTAVTWPDQSAYVWSGDWARVCRRHWYYSGTFLQGTDRKPACQWIDLDGDTPETGFSLHWPSFTMDREKMPTDKIHIERLRQTICNGGAYMSHKEWDPHTASCDPRWEETDIYNDTLWRPDGSRNPATLPKRKGKKKWTDENTKEIGGHMSKGFGYLPPKRPRPQLARRSRQKHLFDSALVVTDDPTHSAEELCDHPDSRGPNLVNIHEGRYCHMVDKSLWPTCSGNTSTNCFDKDARVLMVEGLQERGIPYVNVMDWTGNLNATAHMV</sequence>
<dbReference type="Proteomes" id="UP001320420">
    <property type="component" value="Unassembled WGS sequence"/>
</dbReference>
<reference evidence="2 3" key="1">
    <citation type="submission" date="2024-02" db="EMBL/GenBank/DDBJ databases">
        <title>De novo assembly and annotation of 12 fungi associated with fruit tree decline syndrome in Ontario, Canada.</title>
        <authorList>
            <person name="Sulman M."/>
            <person name="Ellouze W."/>
            <person name="Ilyukhin E."/>
        </authorList>
    </citation>
    <scope>NUCLEOTIDE SEQUENCE [LARGE SCALE GENOMIC DNA]</scope>
    <source>
        <strain evidence="2 3">M11/M66-122</strain>
    </source>
</reference>
<comment type="caution">
    <text evidence="2">The sequence shown here is derived from an EMBL/GenBank/DDBJ whole genome shotgun (WGS) entry which is preliminary data.</text>
</comment>
<protein>
    <submittedName>
        <fullName evidence="2">Uncharacterized protein</fullName>
    </submittedName>
</protein>
<gene>
    <name evidence="2" type="ORF">SLS62_003743</name>
</gene>
<evidence type="ECO:0000313" key="3">
    <source>
        <dbReference type="Proteomes" id="UP001320420"/>
    </source>
</evidence>